<protein>
    <recommendedName>
        <fullName evidence="1">V(D)J recombination-activating protein 1 RNase H domain-containing protein</fullName>
    </recommendedName>
</protein>
<dbReference type="EMBL" id="JARPUR010000004">
    <property type="protein sequence ID" value="KAK4877274.1"/>
    <property type="molecule type" value="Genomic_DNA"/>
</dbReference>
<dbReference type="Pfam" id="PF26100">
    <property type="entry name" value="RAG1_RNase_H"/>
    <property type="match status" value="1"/>
</dbReference>
<dbReference type="InterPro" id="IPR058554">
    <property type="entry name" value="RAG1_RNase_H"/>
</dbReference>
<proteinExistence type="predicted"/>
<name>A0AAN7SFT0_9COLE</name>
<reference evidence="3" key="1">
    <citation type="submission" date="2023-01" db="EMBL/GenBank/DDBJ databases">
        <title>Key to firefly adult light organ development and bioluminescence: homeobox transcription factors regulate luciferase expression and transportation to peroxisome.</title>
        <authorList>
            <person name="Fu X."/>
        </authorList>
    </citation>
    <scope>NUCLEOTIDE SEQUENCE [LARGE SCALE GENOMIC DNA]</scope>
</reference>
<feature type="domain" description="V(D)J recombination-activating protein 1 RNase H" evidence="1">
    <location>
        <begin position="1"/>
        <end position="126"/>
    </location>
</feature>
<dbReference type="Proteomes" id="UP001353858">
    <property type="component" value="Unassembled WGS sequence"/>
</dbReference>
<sequence length="259" mass="29867">MICKWGCDGSQQSQYKQKFDNEVDSDANIFQICFVPVRLVCRKNNEKVLWECPTPSSPRWCRPIRFCFVKETTNITNDEINYVKKHINTLIATEVDIHGKKFFIKHKFIMTMVDGKVCNAVTGTTSTSRCYICGATSKEFNKLDHKRDISFEATEFCRRFFENPKLASKITGISYDLIFRLKVILETISSGYSIDVQKYEDYALATARLYVELYPWHPMTPTLHKVLIHGAVIIKNALLPIGQLSEERIKKKKDVDTTA</sequence>
<comment type="caution">
    <text evidence="2">The sequence shown here is derived from an EMBL/GenBank/DDBJ whole genome shotgun (WGS) entry which is preliminary data.</text>
</comment>
<accession>A0AAN7SFT0</accession>
<organism evidence="2 3">
    <name type="scientific">Aquatica leii</name>
    <dbReference type="NCBI Taxonomy" id="1421715"/>
    <lineage>
        <taxon>Eukaryota</taxon>
        <taxon>Metazoa</taxon>
        <taxon>Ecdysozoa</taxon>
        <taxon>Arthropoda</taxon>
        <taxon>Hexapoda</taxon>
        <taxon>Insecta</taxon>
        <taxon>Pterygota</taxon>
        <taxon>Neoptera</taxon>
        <taxon>Endopterygota</taxon>
        <taxon>Coleoptera</taxon>
        <taxon>Polyphaga</taxon>
        <taxon>Elateriformia</taxon>
        <taxon>Elateroidea</taxon>
        <taxon>Lampyridae</taxon>
        <taxon>Luciolinae</taxon>
        <taxon>Aquatica</taxon>
    </lineage>
</organism>
<evidence type="ECO:0000259" key="1">
    <source>
        <dbReference type="Pfam" id="PF26100"/>
    </source>
</evidence>
<gene>
    <name evidence="2" type="ORF">RN001_009780</name>
</gene>
<dbReference type="AlphaFoldDB" id="A0AAN7SFT0"/>
<evidence type="ECO:0000313" key="3">
    <source>
        <dbReference type="Proteomes" id="UP001353858"/>
    </source>
</evidence>
<evidence type="ECO:0000313" key="2">
    <source>
        <dbReference type="EMBL" id="KAK4877274.1"/>
    </source>
</evidence>
<keyword evidence="3" id="KW-1185">Reference proteome</keyword>